<dbReference type="Pfam" id="PF02195">
    <property type="entry name" value="ParB_N"/>
    <property type="match status" value="1"/>
</dbReference>
<dbReference type="InterPro" id="IPR050336">
    <property type="entry name" value="Chromosome_partition/occlusion"/>
</dbReference>
<feature type="domain" description="ParB-like N-terminal" evidence="2">
    <location>
        <begin position="40"/>
        <end position="130"/>
    </location>
</feature>
<dbReference type="AlphaFoldDB" id="A0A1G8EV61"/>
<dbReference type="SMART" id="SM00470">
    <property type="entry name" value="ParB"/>
    <property type="match status" value="1"/>
</dbReference>
<organism evidence="3 4">
    <name type="scientific">Propionivibrio dicarboxylicus</name>
    <dbReference type="NCBI Taxonomy" id="83767"/>
    <lineage>
        <taxon>Bacteria</taxon>
        <taxon>Pseudomonadati</taxon>
        <taxon>Pseudomonadota</taxon>
        <taxon>Betaproteobacteria</taxon>
        <taxon>Rhodocyclales</taxon>
        <taxon>Rhodocyclaceae</taxon>
        <taxon>Propionivibrio</taxon>
    </lineage>
</organism>
<dbReference type="InterPro" id="IPR036086">
    <property type="entry name" value="ParB/Sulfiredoxin_sf"/>
</dbReference>
<dbReference type="SUPFAM" id="SSF109709">
    <property type="entry name" value="KorB DNA-binding domain-like"/>
    <property type="match status" value="1"/>
</dbReference>
<dbReference type="InterPro" id="IPR003115">
    <property type="entry name" value="ParB_N"/>
</dbReference>
<dbReference type="Gene3D" id="1.10.10.2830">
    <property type="match status" value="1"/>
</dbReference>
<gene>
    <name evidence="3" type="ORF">SAMN05660652_02197</name>
</gene>
<dbReference type="GO" id="GO:0005694">
    <property type="term" value="C:chromosome"/>
    <property type="evidence" value="ECO:0007669"/>
    <property type="project" value="TreeGrafter"/>
</dbReference>
<dbReference type="PANTHER" id="PTHR33375">
    <property type="entry name" value="CHROMOSOME-PARTITIONING PROTEIN PARB-RELATED"/>
    <property type="match status" value="1"/>
</dbReference>
<evidence type="ECO:0000313" key="3">
    <source>
        <dbReference type="EMBL" id="SDH73599.1"/>
    </source>
</evidence>
<dbReference type="SUPFAM" id="SSF110849">
    <property type="entry name" value="ParB/Sulfiredoxin"/>
    <property type="match status" value="1"/>
</dbReference>
<keyword evidence="4" id="KW-1185">Reference proteome</keyword>
<dbReference type="STRING" id="83767.SAMN05660652_02197"/>
<dbReference type="GO" id="GO:0003677">
    <property type="term" value="F:DNA binding"/>
    <property type="evidence" value="ECO:0007669"/>
    <property type="project" value="InterPro"/>
</dbReference>
<dbReference type="PANTHER" id="PTHR33375:SF1">
    <property type="entry name" value="CHROMOSOME-PARTITIONING PROTEIN PARB-RELATED"/>
    <property type="match status" value="1"/>
</dbReference>
<dbReference type="GO" id="GO:0007059">
    <property type="term" value="P:chromosome segregation"/>
    <property type="evidence" value="ECO:0007669"/>
    <property type="project" value="TreeGrafter"/>
</dbReference>
<accession>A0A1G8EV61</accession>
<comment type="similarity">
    <text evidence="1">Belongs to the ParB family.</text>
</comment>
<evidence type="ECO:0000313" key="4">
    <source>
        <dbReference type="Proteomes" id="UP000198607"/>
    </source>
</evidence>
<name>A0A1G8EV61_9RHOO</name>
<dbReference type="RefSeq" id="WP_091937532.1">
    <property type="nucleotide sequence ID" value="NZ_FNCY01000008.1"/>
</dbReference>
<proteinExistence type="inferred from homology"/>
<protein>
    <submittedName>
        <fullName evidence="3">Chromosome partitioning protein, ParB family</fullName>
    </submittedName>
</protein>
<dbReference type="NCBIfam" id="TIGR00180">
    <property type="entry name" value="parB_part"/>
    <property type="match status" value="1"/>
</dbReference>
<dbReference type="EMBL" id="FNCY01000008">
    <property type="protein sequence ID" value="SDH73599.1"/>
    <property type="molecule type" value="Genomic_DNA"/>
</dbReference>
<evidence type="ECO:0000259" key="2">
    <source>
        <dbReference type="SMART" id="SM00470"/>
    </source>
</evidence>
<dbReference type="Proteomes" id="UP000198607">
    <property type="component" value="Unassembled WGS sequence"/>
</dbReference>
<sequence>MSKISEKDLAAGLRNRRNPRVIEEEVRSSTVMGQMINDALRIPIAAIRPSPFQVREVTEQAIEDLMSSIVDTDGLISPVIVRPVPEGCYELIAGHTRYEACKRLGHTDIPAIVRQFSDQDAARALAADNLAREDLSDYEIFKQLKSLFELGFVKSNSEASSLIGRTRQDVIRYNCFGKLPSRVLEMLEANKQLLGASAAQAICVYPAEKVVEGCERLASGKFRTQQELMAWLIRPAVSPHTRQETRVLDKAGKTIGKLNRGIDNIKITAKGIDFVALEKALQAELEKQGFRF</sequence>
<reference evidence="3 4" key="1">
    <citation type="submission" date="2016-10" db="EMBL/GenBank/DDBJ databases">
        <authorList>
            <person name="de Groot N.N."/>
        </authorList>
    </citation>
    <scope>NUCLEOTIDE SEQUENCE [LARGE SCALE GENOMIC DNA]</scope>
    <source>
        <strain evidence="3 4">DSM 5885</strain>
    </source>
</reference>
<evidence type="ECO:0000256" key="1">
    <source>
        <dbReference type="ARBA" id="ARBA00006295"/>
    </source>
</evidence>
<dbReference type="OrthoDB" id="9150072at2"/>
<dbReference type="Gene3D" id="3.90.1530.30">
    <property type="match status" value="1"/>
</dbReference>
<dbReference type="InterPro" id="IPR004437">
    <property type="entry name" value="ParB/RepB/Spo0J"/>
</dbReference>